<accession>A0A5C6PDY6</accession>
<feature type="compositionally biased region" description="Polar residues" evidence="1">
    <location>
        <begin position="100"/>
        <end position="122"/>
    </location>
</feature>
<dbReference type="EMBL" id="RHFK02000004">
    <property type="protein sequence ID" value="TWW77703.1"/>
    <property type="molecule type" value="Genomic_DNA"/>
</dbReference>
<feature type="region of interest" description="Disordered" evidence="1">
    <location>
        <begin position="49"/>
        <end position="122"/>
    </location>
</feature>
<evidence type="ECO:0000313" key="3">
    <source>
        <dbReference type="EMBL" id="TWW77703.1"/>
    </source>
</evidence>
<dbReference type="Proteomes" id="UP000324091">
    <property type="component" value="Chromosome 12"/>
</dbReference>
<proteinExistence type="predicted"/>
<comment type="caution">
    <text evidence="3">The sequence shown here is derived from an EMBL/GenBank/DDBJ whole genome shotgun (WGS) entry which is preliminary data.</text>
</comment>
<feature type="compositionally biased region" description="Pro residues" evidence="1">
    <location>
        <begin position="172"/>
        <end position="186"/>
    </location>
</feature>
<protein>
    <recommendedName>
        <fullName evidence="2">SGNH hydrolase-type esterase domain-containing protein</fullName>
    </recommendedName>
</protein>
<dbReference type="AlphaFoldDB" id="A0A5C6PDY6"/>
<dbReference type="Gene3D" id="3.40.50.12700">
    <property type="match status" value="1"/>
</dbReference>
<dbReference type="Gene3D" id="3.40.50.12690">
    <property type="match status" value="1"/>
</dbReference>
<evidence type="ECO:0000259" key="2">
    <source>
        <dbReference type="Pfam" id="PF13472"/>
    </source>
</evidence>
<sequence length="381" mass="41509">MAPPSSSSGCANCAYLAGKIQELEQRISTLYQIQEAERFIDTIVFKEPHPDSIDAPDPDISARNTTAASTSPPVVHPLISPDASSTKHAAGPRANLKPRASSTPSQQEQWSQIGARTGQTKRPPQASLFHLHLENKFTPLDHYDSPVLPALSRTLSIRLSDGTGCFPSSSSRPPPPAPVPDHPIPGPLQRRSLSSNTPAPQLSCAPSDSPPRPLFPPTTLIIGDSIVRNIGFFNATTRCFPGARVLDILLLLPTLLKTLPASIKRIMVHVGTNDTFLRQSELTKDYFTKLLNLLKTCGLSPFISGPLPTLGRGYGRFSRVLSLHTWLHSACQAHNIAFVDNFDLFWNRPCFFKSDGIHPNHAGSRMLATNLQDTVHSSPYA</sequence>
<dbReference type="Pfam" id="PF13472">
    <property type="entry name" value="Lipase_GDSL_2"/>
    <property type="match status" value="1"/>
</dbReference>
<feature type="compositionally biased region" description="Polar residues" evidence="1">
    <location>
        <begin position="63"/>
        <end position="72"/>
    </location>
</feature>
<feature type="domain" description="SGNH hydrolase-type esterase" evidence="2">
    <location>
        <begin position="238"/>
        <end position="365"/>
    </location>
</feature>
<evidence type="ECO:0000313" key="4">
    <source>
        <dbReference type="Proteomes" id="UP000324091"/>
    </source>
</evidence>
<dbReference type="CDD" id="cd00229">
    <property type="entry name" value="SGNH_hydrolase"/>
    <property type="match status" value="1"/>
</dbReference>
<evidence type="ECO:0000256" key="1">
    <source>
        <dbReference type="SAM" id="MobiDB-lite"/>
    </source>
</evidence>
<keyword evidence="4" id="KW-1185">Reference proteome</keyword>
<gene>
    <name evidence="3" type="ORF">D4764_12G0010930</name>
</gene>
<dbReference type="InterPro" id="IPR013830">
    <property type="entry name" value="SGNH_hydro"/>
</dbReference>
<reference evidence="3 4" key="1">
    <citation type="submission" date="2019-04" db="EMBL/GenBank/DDBJ databases">
        <title>Chromosome genome assembly for Takifugu flavidus.</title>
        <authorList>
            <person name="Xiao S."/>
        </authorList>
    </citation>
    <scope>NUCLEOTIDE SEQUENCE [LARGE SCALE GENOMIC DNA]</scope>
    <source>
        <strain evidence="3">HTHZ2018</strain>
        <tissue evidence="3">Muscle</tissue>
    </source>
</reference>
<organism evidence="3 4">
    <name type="scientific">Takifugu flavidus</name>
    <name type="common">sansaifugu</name>
    <dbReference type="NCBI Taxonomy" id="433684"/>
    <lineage>
        <taxon>Eukaryota</taxon>
        <taxon>Metazoa</taxon>
        <taxon>Chordata</taxon>
        <taxon>Craniata</taxon>
        <taxon>Vertebrata</taxon>
        <taxon>Euteleostomi</taxon>
        <taxon>Actinopterygii</taxon>
        <taxon>Neopterygii</taxon>
        <taxon>Teleostei</taxon>
        <taxon>Neoteleostei</taxon>
        <taxon>Acanthomorphata</taxon>
        <taxon>Eupercaria</taxon>
        <taxon>Tetraodontiformes</taxon>
        <taxon>Tetradontoidea</taxon>
        <taxon>Tetraodontidae</taxon>
        <taxon>Takifugu</taxon>
    </lineage>
</organism>
<feature type="region of interest" description="Disordered" evidence="1">
    <location>
        <begin position="162"/>
        <end position="212"/>
    </location>
</feature>
<feature type="compositionally biased region" description="Polar residues" evidence="1">
    <location>
        <begin position="191"/>
        <end position="200"/>
    </location>
</feature>
<name>A0A5C6PDY6_9TELE</name>
<feature type="compositionally biased region" description="Low complexity" evidence="1">
    <location>
        <begin position="53"/>
        <end position="62"/>
    </location>
</feature>
<dbReference type="SUPFAM" id="SSF52266">
    <property type="entry name" value="SGNH hydrolase"/>
    <property type="match status" value="1"/>
</dbReference>